<dbReference type="Gene3D" id="3.30.420.40">
    <property type="match status" value="2"/>
</dbReference>
<sequence>MSGITFLNNIQLALILNIETATTNCSVSLSKDGKTLILKEDNDKSYSHAERLHVYIGAILNEANVSSKDLDAISVSKGPGSYTGLRIGVSAAKGLCFALDKPLISIATLEALARQVEANEGVIVTMLDARRMEVYSAIYDSDYNQLRETQAQILDESAFAEYLEKGKVYFIGNGVEKTKSLISHPNAIFIEDKLPSANEMSLLAYNKYKKSDTEDVAYFEPYYLKDFVALKPKSKS</sequence>
<dbReference type="InterPro" id="IPR000905">
    <property type="entry name" value="Gcp-like_dom"/>
</dbReference>
<name>A0A1K2IEH7_9FLAO</name>
<accession>A0A1K2IEH7</accession>
<dbReference type="GO" id="GO:0005829">
    <property type="term" value="C:cytosol"/>
    <property type="evidence" value="ECO:0007669"/>
    <property type="project" value="TreeGrafter"/>
</dbReference>
<gene>
    <name evidence="2" type="ORF">SAMN05428642_1011151</name>
</gene>
<dbReference type="CDD" id="cd24032">
    <property type="entry name" value="ASKHA_NBD_TsaB"/>
    <property type="match status" value="1"/>
</dbReference>
<dbReference type="InterPro" id="IPR022496">
    <property type="entry name" value="T6A_TsaB"/>
</dbReference>
<dbReference type="NCBIfam" id="TIGR03725">
    <property type="entry name" value="T6A_YeaZ"/>
    <property type="match status" value="1"/>
</dbReference>
<dbReference type="GO" id="GO:0002949">
    <property type="term" value="P:tRNA threonylcarbamoyladenosine modification"/>
    <property type="evidence" value="ECO:0007669"/>
    <property type="project" value="InterPro"/>
</dbReference>
<dbReference type="PANTHER" id="PTHR11735">
    <property type="entry name" value="TRNA N6-ADENOSINE THREONYLCARBAMOYLTRANSFERASE"/>
    <property type="match status" value="1"/>
</dbReference>
<evidence type="ECO:0000313" key="2">
    <source>
        <dbReference type="EMBL" id="SFZ90809.1"/>
    </source>
</evidence>
<dbReference type="EMBL" id="FPKV01000001">
    <property type="protein sequence ID" value="SFZ90809.1"/>
    <property type="molecule type" value="Genomic_DNA"/>
</dbReference>
<dbReference type="PANTHER" id="PTHR11735:SF11">
    <property type="entry name" value="TRNA THREONYLCARBAMOYLADENOSINE BIOSYNTHESIS PROTEIN TSAB"/>
    <property type="match status" value="1"/>
</dbReference>
<proteinExistence type="predicted"/>
<evidence type="ECO:0000259" key="1">
    <source>
        <dbReference type="Pfam" id="PF00814"/>
    </source>
</evidence>
<dbReference type="SUPFAM" id="SSF53067">
    <property type="entry name" value="Actin-like ATPase domain"/>
    <property type="match status" value="2"/>
</dbReference>
<keyword evidence="3" id="KW-1185">Reference proteome</keyword>
<dbReference type="Pfam" id="PF00814">
    <property type="entry name" value="TsaD"/>
    <property type="match status" value="1"/>
</dbReference>
<dbReference type="InterPro" id="IPR043129">
    <property type="entry name" value="ATPase_NBD"/>
</dbReference>
<organism evidence="2 3">
    <name type="scientific">Flaviramulus basaltis</name>
    <dbReference type="NCBI Taxonomy" id="369401"/>
    <lineage>
        <taxon>Bacteria</taxon>
        <taxon>Pseudomonadati</taxon>
        <taxon>Bacteroidota</taxon>
        <taxon>Flavobacteriia</taxon>
        <taxon>Flavobacteriales</taxon>
        <taxon>Flavobacteriaceae</taxon>
        <taxon>Flaviramulus</taxon>
    </lineage>
</organism>
<feature type="domain" description="Gcp-like" evidence="1">
    <location>
        <begin position="46"/>
        <end position="229"/>
    </location>
</feature>
<dbReference type="STRING" id="369401.SAMN05428642_1011151"/>
<dbReference type="AlphaFoldDB" id="A0A1K2IEH7"/>
<reference evidence="2 3" key="1">
    <citation type="submission" date="2016-10" db="EMBL/GenBank/DDBJ databases">
        <authorList>
            <person name="de Groot N.N."/>
        </authorList>
    </citation>
    <scope>NUCLEOTIDE SEQUENCE [LARGE SCALE GENOMIC DNA]</scope>
    <source>
        <strain evidence="2 3">DSM 18180</strain>
    </source>
</reference>
<protein>
    <submittedName>
        <fullName evidence="2">tRNA threonylcarbamoyladenosine biosynthesis protein TsaB</fullName>
    </submittedName>
</protein>
<evidence type="ECO:0000313" key="3">
    <source>
        <dbReference type="Proteomes" id="UP000182544"/>
    </source>
</evidence>
<dbReference type="Proteomes" id="UP000182544">
    <property type="component" value="Unassembled WGS sequence"/>
</dbReference>